<organism evidence="3 4">
    <name type="scientific">Streptomyces similanensis</name>
    <dbReference type="NCBI Taxonomy" id="1274988"/>
    <lineage>
        <taxon>Bacteria</taxon>
        <taxon>Bacillati</taxon>
        <taxon>Actinomycetota</taxon>
        <taxon>Actinomycetes</taxon>
        <taxon>Kitasatosporales</taxon>
        <taxon>Streptomycetaceae</taxon>
        <taxon>Streptomyces</taxon>
    </lineage>
</organism>
<protein>
    <recommendedName>
        <fullName evidence="2">STAS domain-containing protein</fullName>
    </recommendedName>
</protein>
<dbReference type="InterPro" id="IPR036513">
    <property type="entry name" value="STAS_dom_sf"/>
</dbReference>
<dbReference type="EMBL" id="BAABKC010000149">
    <property type="protein sequence ID" value="GAA5082533.1"/>
    <property type="molecule type" value="Genomic_DNA"/>
</dbReference>
<evidence type="ECO:0000259" key="2">
    <source>
        <dbReference type="PROSITE" id="PS50801"/>
    </source>
</evidence>
<evidence type="ECO:0000256" key="1">
    <source>
        <dbReference type="SAM" id="Phobius"/>
    </source>
</evidence>
<keyword evidence="1" id="KW-0472">Membrane</keyword>
<feature type="domain" description="STAS" evidence="2">
    <location>
        <begin position="1"/>
        <end position="80"/>
    </location>
</feature>
<proteinExistence type="predicted"/>
<dbReference type="Gene3D" id="3.30.750.24">
    <property type="entry name" value="STAS domain"/>
    <property type="match status" value="1"/>
</dbReference>
<dbReference type="InterPro" id="IPR002645">
    <property type="entry name" value="STAS_dom"/>
</dbReference>
<dbReference type="PROSITE" id="PS50801">
    <property type="entry name" value="STAS"/>
    <property type="match status" value="1"/>
</dbReference>
<dbReference type="Proteomes" id="UP001500124">
    <property type="component" value="Unassembled WGS sequence"/>
</dbReference>
<dbReference type="Pfam" id="PF01740">
    <property type="entry name" value="STAS"/>
    <property type="match status" value="1"/>
</dbReference>
<feature type="transmembrane region" description="Helical" evidence="1">
    <location>
        <begin position="20"/>
        <end position="42"/>
    </location>
</feature>
<keyword evidence="4" id="KW-1185">Reference proteome</keyword>
<keyword evidence="1" id="KW-0812">Transmembrane</keyword>
<accession>A0ABP9LUM0</accession>
<reference evidence="4" key="1">
    <citation type="journal article" date="2019" name="Int. J. Syst. Evol. Microbiol.">
        <title>The Global Catalogue of Microorganisms (GCM) 10K type strain sequencing project: providing services to taxonomists for standard genome sequencing and annotation.</title>
        <authorList>
            <consortium name="The Broad Institute Genomics Platform"/>
            <consortium name="The Broad Institute Genome Sequencing Center for Infectious Disease"/>
            <person name="Wu L."/>
            <person name="Ma J."/>
        </authorList>
    </citation>
    <scope>NUCLEOTIDE SEQUENCE [LARGE SCALE GENOMIC DNA]</scope>
    <source>
        <strain evidence="4">JCM 18410</strain>
    </source>
</reference>
<dbReference type="SUPFAM" id="SSF52091">
    <property type="entry name" value="SpoIIaa-like"/>
    <property type="match status" value="1"/>
</dbReference>
<evidence type="ECO:0000313" key="3">
    <source>
        <dbReference type="EMBL" id="GAA5082533.1"/>
    </source>
</evidence>
<evidence type="ECO:0000313" key="4">
    <source>
        <dbReference type="Proteomes" id="UP001500124"/>
    </source>
</evidence>
<sequence>MDSAGALREELAVFAARSTIASLVLNLSGVAFCDTASLYTLLSIRKTLPLTGIGVLLVEPSVAVRTAAERVGLSLTAQDT</sequence>
<keyword evidence="1" id="KW-1133">Transmembrane helix</keyword>
<name>A0ABP9LUM0_9ACTN</name>
<comment type="caution">
    <text evidence="3">The sequence shown here is derived from an EMBL/GenBank/DDBJ whole genome shotgun (WGS) entry which is preliminary data.</text>
</comment>
<gene>
    <name evidence="3" type="ORF">GCM10023336_77420</name>
</gene>